<feature type="transmembrane region" description="Helical" evidence="9">
    <location>
        <begin position="298"/>
        <end position="321"/>
    </location>
</feature>
<dbReference type="PROSITE" id="PS50850">
    <property type="entry name" value="MFS"/>
    <property type="match status" value="1"/>
</dbReference>
<dbReference type="PRINTS" id="PR01036">
    <property type="entry name" value="TCRTETB"/>
</dbReference>
<feature type="region of interest" description="Disordered" evidence="8">
    <location>
        <begin position="1"/>
        <end position="34"/>
    </location>
</feature>
<evidence type="ECO:0000313" key="12">
    <source>
        <dbReference type="Proteomes" id="UP000231586"/>
    </source>
</evidence>
<feature type="transmembrane region" description="Helical" evidence="9">
    <location>
        <begin position="227"/>
        <end position="249"/>
    </location>
</feature>
<comment type="caution">
    <text evidence="11">The sequence shown here is derived from an EMBL/GenBank/DDBJ whole genome shotgun (WGS) entry which is preliminary data.</text>
</comment>
<dbReference type="PANTHER" id="PTHR23501">
    <property type="entry name" value="MAJOR FACILITATOR SUPERFAMILY"/>
    <property type="match status" value="1"/>
</dbReference>
<dbReference type="CDD" id="cd17502">
    <property type="entry name" value="MFS_Azr1_MDR_like"/>
    <property type="match status" value="1"/>
</dbReference>
<dbReference type="Gene3D" id="1.20.1720.10">
    <property type="entry name" value="Multidrug resistance protein D"/>
    <property type="match status" value="1"/>
</dbReference>
<feature type="transmembrane region" description="Helical" evidence="9">
    <location>
        <begin position="39"/>
        <end position="64"/>
    </location>
</feature>
<feature type="transmembrane region" description="Helical" evidence="9">
    <location>
        <begin position="107"/>
        <end position="126"/>
    </location>
</feature>
<dbReference type="Pfam" id="PF07690">
    <property type="entry name" value="MFS_1"/>
    <property type="match status" value="1"/>
</dbReference>
<evidence type="ECO:0000256" key="3">
    <source>
        <dbReference type="ARBA" id="ARBA00022448"/>
    </source>
</evidence>
<feature type="transmembrane region" description="Helical" evidence="9">
    <location>
        <begin position="165"/>
        <end position="183"/>
    </location>
</feature>
<evidence type="ECO:0000313" key="11">
    <source>
        <dbReference type="EMBL" id="PJI86614.1"/>
    </source>
</evidence>
<feature type="transmembrane region" description="Helical" evidence="9">
    <location>
        <begin position="76"/>
        <end position="95"/>
    </location>
</feature>
<evidence type="ECO:0000256" key="5">
    <source>
        <dbReference type="ARBA" id="ARBA00022692"/>
    </source>
</evidence>
<dbReference type="InterPro" id="IPR011701">
    <property type="entry name" value="MFS"/>
</dbReference>
<keyword evidence="6 9" id="KW-1133">Transmembrane helix</keyword>
<reference evidence="11 12" key="1">
    <citation type="submission" date="2017-11" db="EMBL/GenBank/DDBJ databases">
        <title>Genomic Encyclopedia of Archaeal and Bacterial Type Strains, Phase II (KMG-II): From Individual Species to Whole Genera.</title>
        <authorList>
            <person name="Goeker M."/>
        </authorList>
    </citation>
    <scope>NUCLEOTIDE SEQUENCE [LARGE SCALE GENOMIC DNA]</scope>
    <source>
        <strain evidence="11 12">DSM 22413</strain>
    </source>
</reference>
<keyword evidence="4" id="KW-1003">Cell membrane</keyword>
<evidence type="ECO:0000256" key="6">
    <source>
        <dbReference type="ARBA" id="ARBA00022989"/>
    </source>
</evidence>
<feature type="transmembrane region" description="Helical" evidence="9">
    <location>
        <begin position="255"/>
        <end position="277"/>
    </location>
</feature>
<evidence type="ECO:0000256" key="8">
    <source>
        <dbReference type="SAM" id="MobiDB-lite"/>
    </source>
</evidence>
<evidence type="ECO:0000256" key="4">
    <source>
        <dbReference type="ARBA" id="ARBA00022475"/>
    </source>
</evidence>
<dbReference type="GO" id="GO:0005886">
    <property type="term" value="C:plasma membrane"/>
    <property type="evidence" value="ECO:0007669"/>
    <property type="project" value="UniProtKB-SubCell"/>
</dbReference>
<name>A0A2M8W6U0_9MICO</name>
<gene>
    <name evidence="11" type="ORF">CLV34_2534</name>
</gene>
<protein>
    <submittedName>
        <fullName evidence="11">EmrB/QacA subfamily drug resistance transporter</fullName>
    </submittedName>
</protein>
<proteinExistence type="inferred from homology"/>
<dbReference type="NCBIfam" id="TIGR00711">
    <property type="entry name" value="efflux_EmrB"/>
    <property type="match status" value="1"/>
</dbReference>
<keyword evidence="3" id="KW-0813">Transport</keyword>
<dbReference type="Gene3D" id="1.20.1250.20">
    <property type="entry name" value="MFS general substrate transporter like domains"/>
    <property type="match status" value="1"/>
</dbReference>
<dbReference type="RefSeq" id="WP_342747226.1">
    <property type="nucleotide sequence ID" value="NZ_PGTZ01000010.1"/>
</dbReference>
<feature type="region of interest" description="Disordered" evidence="8">
    <location>
        <begin position="556"/>
        <end position="577"/>
    </location>
</feature>
<dbReference type="SUPFAM" id="SSF103473">
    <property type="entry name" value="MFS general substrate transporter"/>
    <property type="match status" value="1"/>
</dbReference>
<keyword evidence="7 9" id="KW-0472">Membrane</keyword>
<dbReference type="GO" id="GO:0022857">
    <property type="term" value="F:transmembrane transporter activity"/>
    <property type="evidence" value="ECO:0007669"/>
    <property type="project" value="InterPro"/>
</dbReference>
<evidence type="ECO:0000256" key="1">
    <source>
        <dbReference type="ARBA" id="ARBA00004651"/>
    </source>
</evidence>
<accession>A0A2M8W6U0</accession>
<feature type="compositionally biased region" description="Low complexity" evidence="8">
    <location>
        <begin position="556"/>
        <end position="569"/>
    </location>
</feature>
<dbReference type="InterPro" id="IPR004638">
    <property type="entry name" value="EmrB-like"/>
</dbReference>
<comment type="similarity">
    <text evidence="2">Belongs to the major facilitator superfamily. TCR/Tet family.</text>
</comment>
<sequence length="577" mass="59897">MTSKKPLLPQASSASSASRVSSPATTATTPPDETSHRGVLLVFSGLLIAMLLASLDQTIFSTALPTIVGELHGVEHMVWVTTAYILASTIVMPVYGKLGDLVGRKWLFVGAISIFLVGSVIGGLAHSMPTLIAGRAVQGLGGGGLMILALAIIADVVPARERGKYNGIMGAVFAVSSVAGPLLGGYFTEGPGWRWAFWMNVPLGVLAILSAVKFLHLPHRATAKPRLDYAGMVLIAVATTCVVLTTTWAGSTYDWASPQIVGLLVGAVVAGVAFVLVERRAAEPVMPMDLFRNRNFNLATVGGLLVGIAMFGAIAYMPTYLQMVTGASATKAGLLMIPMMFGLLLTSTITGALISRTGRYKWYPVAGMVVTAGALLLMSTMTPDMAVWVICSFMALMGVGLGMTMQNLILVVQNSFSIKVVGTATSSNNYFRQIGASMGSAIVGSVFASNLANLLAERMPASAAAGAGSANDFTPEAVHQLPAQVQDVIVGSYNDALTPIFLVMAPLALLAAVVLAFIKHKPLAQRIEREAVSEALEIDGATHQALEPVLEVTAGGAEAAEPADEGAGPSKVGAGAV</sequence>
<feature type="transmembrane region" description="Helical" evidence="9">
    <location>
        <begin position="362"/>
        <end position="381"/>
    </location>
</feature>
<organism evidence="11 12">
    <name type="scientific">Luteimicrobium subarcticum</name>
    <dbReference type="NCBI Taxonomy" id="620910"/>
    <lineage>
        <taxon>Bacteria</taxon>
        <taxon>Bacillati</taxon>
        <taxon>Actinomycetota</taxon>
        <taxon>Actinomycetes</taxon>
        <taxon>Micrococcales</taxon>
        <taxon>Luteimicrobium</taxon>
    </lineage>
</organism>
<dbReference type="InterPro" id="IPR020846">
    <property type="entry name" value="MFS_dom"/>
</dbReference>
<feature type="transmembrane region" description="Helical" evidence="9">
    <location>
        <begin position="333"/>
        <end position="355"/>
    </location>
</feature>
<feature type="transmembrane region" description="Helical" evidence="9">
    <location>
        <begin position="132"/>
        <end position="153"/>
    </location>
</feature>
<feature type="transmembrane region" description="Helical" evidence="9">
    <location>
        <begin position="496"/>
        <end position="518"/>
    </location>
</feature>
<dbReference type="InterPro" id="IPR036259">
    <property type="entry name" value="MFS_trans_sf"/>
</dbReference>
<dbReference type="Proteomes" id="UP000231586">
    <property type="component" value="Unassembled WGS sequence"/>
</dbReference>
<feature type="transmembrane region" description="Helical" evidence="9">
    <location>
        <begin position="433"/>
        <end position="452"/>
    </location>
</feature>
<keyword evidence="5 9" id="KW-0812">Transmembrane</keyword>
<evidence type="ECO:0000256" key="9">
    <source>
        <dbReference type="SAM" id="Phobius"/>
    </source>
</evidence>
<feature type="domain" description="Major facilitator superfamily (MFS) profile" evidence="10">
    <location>
        <begin position="42"/>
        <end position="523"/>
    </location>
</feature>
<evidence type="ECO:0000256" key="2">
    <source>
        <dbReference type="ARBA" id="ARBA00007520"/>
    </source>
</evidence>
<evidence type="ECO:0000256" key="7">
    <source>
        <dbReference type="ARBA" id="ARBA00023136"/>
    </source>
</evidence>
<dbReference type="EMBL" id="PGTZ01000010">
    <property type="protein sequence ID" value="PJI86614.1"/>
    <property type="molecule type" value="Genomic_DNA"/>
</dbReference>
<keyword evidence="12" id="KW-1185">Reference proteome</keyword>
<feature type="compositionally biased region" description="Low complexity" evidence="8">
    <location>
        <begin position="11"/>
        <end position="32"/>
    </location>
</feature>
<dbReference type="FunFam" id="1.20.1720.10:FF:000004">
    <property type="entry name" value="EmrB/QacA family drug resistance transporter"/>
    <property type="match status" value="1"/>
</dbReference>
<dbReference type="AlphaFoldDB" id="A0A2M8W6U0"/>
<comment type="subcellular location">
    <subcellularLocation>
        <location evidence="1">Cell membrane</location>
        <topology evidence="1">Multi-pass membrane protein</topology>
    </subcellularLocation>
</comment>
<evidence type="ECO:0000259" key="10">
    <source>
        <dbReference type="PROSITE" id="PS50850"/>
    </source>
</evidence>
<feature type="transmembrane region" description="Helical" evidence="9">
    <location>
        <begin position="387"/>
        <end position="412"/>
    </location>
</feature>
<feature type="transmembrane region" description="Helical" evidence="9">
    <location>
        <begin position="195"/>
        <end position="215"/>
    </location>
</feature>
<dbReference type="PANTHER" id="PTHR23501:SF197">
    <property type="entry name" value="COMD"/>
    <property type="match status" value="1"/>
</dbReference>